<dbReference type="OrthoDB" id="191037at2759"/>
<evidence type="ECO:0000259" key="1">
    <source>
        <dbReference type="SMART" id="SM00587"/>
    </source>
</evidence>
<evidence type="ECO:0000313" key="2">
    <source>
        <dbReference type="EMBL" id="KNC29961.1"/>
    </source>
</evidence>
<dbReference type="SUPFAM" id="SSF56112">
    <property type="entry name" value="Protein kinase-like (PK-like)"/>
    <property type="match status" value="1"/>
</dbReference>
<dbReference type="STRING" id="7375.A0A0L0CCK2"/>
<evidence type="ECO:0000313" key="3">
    <source>
        <dbReference type="Proteomes" id="UP000037069"/>
    </source>
</evidence>
<dbReference type="InterPro" id="IPR015897">
    <property type="entry name" value="CHK_kinase-like"/>
</dbReference>
<dbReference type="Pfam" id="PF02958">
    <property type="entry name" value="EcKL"/>
    <property type="match status" value="1"/>
</dbReference>
<proteinExistence type="predicted"/>
<dbReference type="PANTHER" id="PTHR11012">
    <property type="entry name" value="PROTEIN KINASE-LIKE DOMAIN-CONTAINING"/>
    <property type="match status" value="1"/>
</dbReference>
<gene>
    <name evidence="2" type="ORF">FF38_08533</name>
</gene>
<dbReference type="InterPro" id="IPR011009">
    <property type="entry name" value="Kinase-like_dom_sf"/>
</dbReference>
<dbReference type="InterPro" id="IPR004119">
    <property type="entry name" value="EcKL"/>
</dbReference>
<sequence>MSTEQSTTADSTPTIPTWVEASLFESTLKDMIPGFKQIKEFKANKALGAGENYNTVVLHLDITVELNDRSSKSVSLILKTAHDNEMFRKMMQFNNVFEIESTMYKEVVPELEQLYKKAGLDVTFGAKFYELSTNNPYILLEDLRVKGFKNENRVEGLDMDHTKAVLKKLAQWHAASAVRVAVKGPYKPLVSNGAFKEEMRDMMKAMFASMYPIFMEVSKKYEGDEEYFEAMCNMQANIIEEMTKGMKVDANEFNVLNHGDCWSNNVMFQHDAFGKIKETYLIDFQMPKYGSPAQDLYYFLLSSAKYEIKIKQFDYFIKYYHEQLVEHLKMLNYSKKIPALRDIHMMLYKYGLWGYTTANTTMAGALLDPTELAGTENFVSNTDAGMQFKIQLLSNPRYRQHMKLVLPWLYNRGAF</sequence>
<accession>A0A0L0CCK2</accession>
<dbReference type="Gene3D" id="3.90.1200.10">
    <property type="match status" value="1"/>
</dbReference>
<keyword evidence="3" id="KW-1185">Reference proteome</keyword>
<dbReference type="EMBL" id="JRES01000608">
    <property type="protein sequence ID" value="KNC29961.1"/>
    <property type="molecule type" value="Genomic_DNA"/>
</dbReference>
<dbReference type="Proteomes" id="UP000037069">
    <property type="component" value="Unassembled WGS sequence"/>
</dbReference>
<protein>
    <recommendedName>
        <fullName evidence="1">CHK kinase-like domain-containing protein</fullName>
    </recommendedName>
</protein>
<comment type="caution">
    <text evidence="2">The sequence shown here is derived from an EMBL/GenBank/DDBJ whole genome shotgun (WGS) entry which is preliminary data.</text>
</comment>
<dbReference type="OMA" id="WVTAEIF"/>
<reference evidence="2 3" key="1">
    <citation type="journal article" date="2015" name="Nat. Commun.">
        <title>Lucilia cuprina genome unlocks parasitic fly biology to underpin future interventions.</title>
        <authorList>
            <person name="Anstead C.A."/>
            <person name="Korhonen P.K."/>
            <person name="Young N.D."/>
            <person name="Hall R.S."/>
            <person name="Jex A.R."/>
            <person name="Murali S.C."/>
            <person name="Hughes D.S."/>
            <person name="Lee S.F."/>
            <person name="Perry T."/>
            <person name="Stroehlein A.J."/>
            <person name="Ansell B.R."/>
            <person name="Breugelmans B."/>
            <person name="Hofmann A."/>
            <person name="Qu J."/>
            <person name="Dugan S."/>
            <person name="Lee S.L."/>
            <person name="Chao H."/>
            <person name="Dinh H."/>
            <person name="Han Y."/>
            <person name="Doddapaneni H.V."/>
            <person name="Worley K.C."/>
            <person name="Muzny D.M."/>
            <person name="Ioannidis P."/>
            <person name="Waterhouse R.M."/>
            <person name="Zdobnov E.M."/>
            <person name="James P.J."/>
            <person name="Bagnall N.H."/>
            <person name="Kotze A.C."/>
            <person name="Gibbs R.A."/>
            <person name="Richards S."/>
            <person name="Batterham P."/>
            <person name="Gasser R.B."/>
        </authorList>
    </citation>
    <scope>NUCLEOTIDE SEQUENCE [LARGE SCALE GENOMIC DNA]</scope>
    <source>
        <strain evidence="2 3">LS</strain>
        <tissue evidence="2">Full body</tissue>
    </source>
</reference>
<feature type="domain" description="CHK kinase-like" evidence="1">
    <location>
        <begin position="138"/>
        <end position="330"/>
    </location>
</feature>
<dbReference type="PANTHER" id="PTHR11012:SF6">
    <property type="entry name" value="CHK DOMAIN OV1-RELATED"/>
    <property type="match status" value="1"/>
</dbReference>
<dbReference type="SMART" id="SM00587">
    <property type="entry name" value="CHK"/>
    <property type="match status" value="1"/>
</dbReference>
<name>A0A0L0CCK2_LUCCU</name>
<dbReference type="AlphaFoldDB" id="A0A0L0CCK2"/>
<organism evidence="2 3">
    <name type="scientific">Lucilia cuprina</name>
    <name type="common">Green bottle fly</name>
    <name type="synonym">Australian sheep blowfly</name>
    <dbReference type="NCBI Taxonomy" id="7375"/>
    <lineage>
        <taxon>Eukaryota</taxon>
        <taxon>Metazoa</taxon>
        <taxon>Ecdysozoa</taxon>
        <taxon>Arthropoda</taxon>
        <taxon>Hexapoda</taxon>
        <taxon>Insecta</taxon>
        <taxon>Pterygota</taxon>
        <taxon>Neoptera</taxon>
        <taxon>Endopterygota</taxon>
        <taxon>Diptera</taxon>
        <taxon>Brachycera</taxon>
        <taxon>Muscomorpha</taxon>
        <taxon>Oestroidea</taxon>
        <taxon>Calliphoridae</taxon>
        <taxon>Luciliinae</taxon>
        <taxon>Lucilia</taxon>
    </lineage>
</organism>